<dbReference type="EMBL" id="VULN01000010">
    <property type="protein sequence ID" value="MSS82500.1"/>
    <property type="molecule type" value="Genomic_DNA"/>
</dbReference>
<proteinExistence type="predicted"/>
<sequence>MNRTCGTWKVRRTGLQEWRLFRYNRLEGKEEFYRDRFDMRMFATEKARELNRMEKEKNRGKVQEM</sequence>
<protein>
    <submittedName>
        <fullName evidence="1">Uncharacterized protein</fullName>
    </submittedName>
</protein>
<accession>A0A6N7VNC2</accession>
<dbReference type="Proteomes" id="UP000441455">
    <property type="component" value="Unassembled WGS sequence"/>
</dbReference>
<reference evidence="1 2" key="1">
    <citation type="submission" date="2019-08" db="EMBL/GenBank/DDBJ databases">
        <title>In-depth cultivation of the pig gut microbiome towards novel bacterial diversity and tailored functional studies.</title>
        <authorList>
            <person name="Wylensek D."/>
            <person name="Hitch T.C.A."/>
            <person name="Clavel T."/>
        </authorList>
    </citation>
    <scope>NUCLEOTIDE SEQUENCE [LARGE SCALE GENOMIC DNA]</scope>
    <source>
        <strain evidence="1 2">WCA-389-WT-5B</strain>
    </source>
</reference>
<evidence type="ECO:0000313" key="2">
    <source>
        <dbReference type="Proteomes" id="UP000441455"/>
    </source>
</evidence>
<dbReference type="RefSeq" id="WP_106787535.1">
    <property type="nucleotide sequence ID" value="NZ_OMWT01000012.1"/>
</dbReference>
<organism evidence="1 2">
    <name type="scientific">Acidaminococcus fermentans</name>
    <dbReference type="NCBI Taxonomy" id="905"/>
    <lineage>
        <taxon>Bacteria</taxon>
        <taxon>Bacillati</taxon>
        <taxon>Bacillota</taxon>
        <taxon>Negativicutes</taxon>
        <taxon>Acidaminococcales</taxon>
        <taxon>Acidaminococcaceae</taxon>
        <taxon>Acidaminococcus</taxon>
    </lineage>
</organism>
<name>A0A6N7VNC2_ACIFE</name>
<evidence type="ECO:0000313" key="1">
    <source>
        <dbReference type="EMBL" id="MSS82500.1"/>
    </source>
</evidence>
<dbReference type="AlphaFoldDB" id="A0A6N7VNC2"/>
<comment type="caution">
    <text evidence="1">The sequence shown here is derived from an EMBL/GenBank/DDBJ whole genome shotgun (WGS) entry which is preliminary data.</text>
</comment>
<gene>
    <name evidence="1" type="ORF">FX155_07825</name>
</gene>